<dbReference type="Gene3D" id="3.30.1340.20">
    <property type="entry name" value="3H domain"/>
    <property type="match status" value="1"/>
</dbReference>
<evidence type="ECO:0000259" key="3">
    <source>
        <dbReference type="Pfam" id="PF08279"/>
    </source>
</evidence>
<dbReference type="InterPro" id="IPR035922">
    <property type="entry name" value="3H_dom_sf"/>
</dbReference>
<dbReference type="GO" id="GO:0046872">
    <property type="term" value="F:metal ion binding"/>
    <property type="evidence" value="ECO:0007669"/>
    <property type="project" value="UniProtKB-KW"/>
</dbReference>
<dbReference type="InterPro" id="IPR004173">
    <property type="entry name" value="3H_domain"/>
</dbReference>
<dbReference type="PANTHER" id="PTHR40068:SF1">
    <property type="entry name" value="TRANSCRIPTION REPRESSOR NIAR-RELATED"/>
    <property type="match status" value="1"/>
</dbReference>
<accession>A0A6N7XA83</accession>
<dbReference type="InterPro" id="IPR036388">
    <property type="entry name" value="WH-like_DNA-bd_sf"/>
</dbReference>
<evidence type="ECO:0000259" key="2">
    <source>
        <dbReference type="Pfam" id="PF02829"/>
    </source>
</evidence>
<dbReference type="RefSeq" id="WP_154434570.1">
    <property type="nucleotide sequence ID" value="NZ_VUNC01000003.1"/>
</dbReference>
<proteinExistence type="predicted"/>
<comment type="caution">
    <text evidence="4">The sequence shown here is derived from an EMBL/GenBank/DDBJ whole genome shotgun (WGS) entry which is preliminary data.</text>
</comment>
<dbReference type="PIRSF" id="PIRSF037847">
    <property type="entry name" value="NiaR"/>
    <property type="match status" value="1"/>
</dbReference>
<feature type="domain" description="Helix-turn-helix type 11" evidence="3">
    <location>
        <begin position="8"/>
        <end position="60"/>
    </location>
</feature>
<reference evidence="4 5" key="1">
    <citation type="submission" date="2019-08" db="EMBL/GenBank/DDBJ databases">
        <title>In-depth cultivation of the pig gut microbiome towards novel bacterial diversity and tailored functional studies.</title>
        <authorList>
            <person name="Wylensek D."/>
            <person name="Hitch T.C.A."/>
            <person name="Clavel T."/>
        </authorList>
    </citation>
    <scope>NUCLEOTIDE SEQUENCE [LARGE SCALE GENOMIC DNA]</scope>
    <source>
        <strain evidence="4 5">CA-Schmier-601-WT-1</strain>
    </source>
</reference>
<feature type="domain" description="3H" evidence="2">
    <location>
        <begin position="73"/>
        <end position="168"/>
    </location>
</feature>
<keyword evidence="1" id="KW-0533">Nickel</keyword>
<dbReference type="InterPro" id="IPR013196">
    <property type="entry name" value="HTH_11"/>
</dbReference>
<dbReference type="Pfam" id="PF08279">
    <property type="entry name" value="HTH_11"/>
    <property type="match status" value="1"/>
</dbReference>
<feature type="binding site" evidence="1">
    <location>
        <position position="143"/>
    </location>
    <ligand>
        <name>Ni(2+)</name>
        <dbReference type="ChEBI" id="CHEBI:49786"/>
    </ligand>
</feature>
<dbReference type="PANTHER" id="PTHR40068">
    <property type="entry name" value="TRANSCRIPTION REPRESSOR NIAR-RELATED"/>
    <property type="match status" value="1"/>
</dbReference>
<dbReference type="Gene3D" id="1.10.10.10">
    <property type="entry name" value="Winged helix-like DNA-binding domain superfamily/Winged helix DNA-binding domain"/>
    <property type="match status" value="1"/>
</dbReference>
<organism evidence="4 5">
    <name type="scientific">Olsenella porci</name>
    <dbReference type="NCBI Taxonomy" id="2652279"/>
    <lineage>
        <taxon>Bacteria</taxon>
        <taxon>Bacillati</taxon>
        <taxon>Actinomycetota</taxon>
        <taxon>Coriobacteriia</taxon>
        <taxon>Coriobacteriales</taxon>
        <taxon>Atopobiaceae</taxon>
        <taxon>Olsenella</taxon>
    </lineage>
</organism>
<evidence type="ECO:0000256" key="1">
    <source>
        <dbReference type="PIRSR" id="PIRSR037847-1"/>
    </source>
</evidence>
<keyword evidence="5" id="KW-1185">Reference proteome</keyword>
<dbReference type="InterPro" id="IPR036390">
    <property type="entry name" value="WH_DNA-bd_sf"/>
</dbReference>
<keyword evidence="1" id="KW-0479">Metal-binding</keyword>
<evidence type="ECO:0000313" key="5">
    <source>
        <dbReference type="Proteomes" id="UP000469325"/>
    </source>
</evidence>
<sequence length="181" mass="20054">MAGDGERRRQRLVAALAHAKGPVPGKRLAEALGVSRQVIVQDVALLRSSGTNVASTNRGYVLVEAQGHSRTFKVRHTADQIEEELNLFVDLGGTVEDVVVNHRTYGRLKAKLGIASRRDVRRYLDDIRSSKSTPLSTITSGYHFHHVSAPSEDVLDDIEDALRERGFLVDRLPYELGQDLD</sequence>
<dbReference type="AlphaFoldDB" id="A0A6N7XA83"/>
<feature type="binding site" evidence="1">
    <location>
        <position position="84"/>
    </location>
    <ligand>
        <name>Ni(2+)</name>
        <dbReference type="ChEBI" id="CHEBI:49786"/>
    </ligand>
</feature>
<dbReference type="SUPFAM" id="SSF75500">
    <property type="entry name" value="Putative transcriptional regulator TM1602, C-terminal domain"/>
    <property type="match status" value="1"/>
</dbReference>
<dbReference type="Proteomes" id="UP000469325">
    <property type="component" value="Unassembled WGS sequence"/>
</dbReference>
<feature type="binding site" evidence="1">
    <location>
        <position position="76"/>
    </location>
    <ligand>
        <name>Ni(2+)</name>
        <dbReference type="ChEBI" id="CHEBI:49786"/>
    </ligand>
</feature>
<dbReference type="SUPFAM" id="SSF46785">
    <property type="entry name" value="Winged helix' DNA-binding domain"/>
    <property type="match status" value="1"/>
</dbReference>
<dbReference type="InterPro" id="IPR026043">
    <property type="entry name" value="NadR"/>
</dbReference>
<evidence type="ECO:0000313" key="4">
    <source>
        <dbReference type="EMBL" id="MST72440.1"/>
    </source>
</evidence>
<feature type="binding site" evidence="1">
    <location>
        <position position="145"/>
    </location>
    <ligand>
        <name>Ni(2+)</name>
        <dbReference type="ChEBI" id="CHEBI:49786"/>
    </ligand>
</feature>
<protein>
    <submittedName>
        <fullName evidence="4">Transcription repressor NadR</fullName>
    </submittedName>
</protein>
<name>A0A6N7XA83_9ACTN</name>
<dbReference type="EMBL" id="VUNC01000003">
    <property type="protein sequence ID" value="MST72440.1"/>
    <property type="molecule type" value="Genomic_DNA"/>
</dbReference>
<gene>
    <name evidence="4" type="ORF">FYJ68_04875</name>
</gene>
<dbReference type="Pfam" id="PF02829">
    <property type="entry name" value="3H"/>
    <property type="match status" value="1"/>
</dbReference>